<evidence type="ECO:0000313" key="3">
    <source>
        <dbReference type="WBParaSite" id="SMUV_0000352501-mRNA-1"/>
    </source>
</evidence>
<proteinExistence type="predicted"/>
<organism evidence="2 3">
    <name type="scientific">Syphacia muris</name>
    <dbReference type="NCBI Taxonomy" id="451379"/>
    <lineage>
        <taxon>Eukaryota</taxon>
        <taxon>Metazoa</taxon>
        <taxon>Ecdysozoa</taxon>
        <taxon>Nematoda</taxon>
        <taxon>Chromadorea</taxon>
        <taxon>Rhabditida</taxon>
        <taxon>Spirurina</taxon>
        <taxon>Oxyuridomorpha</taxon>
        <taxon>Oxyuroidea</taxon>
        <taxon>Oxyuridae</taxon>
        <taxon>Syphacia</taxon>
    </lineage>
</organism>
<keyword evidence="1" id="KW-0812">Transmembrane</keyword>
<accession>A0A0N5AGQ9</accession>
<keyword evidence="1" id="KW-1133">Transmembrane helix</keyword>
<evidence type="ECO:0000256" key="1">
    <source>
        <dbReference type="SAM" id="Phobius"/>
    </source>
</evidence>
<protein>
    <submittedName>
        <fullName evidence="3">Uncharacterized protein</fullName>
    </submittedName>
</protein>
<feature type="transmembrane region" description="Helical" evidence="1">
    <location>
        <begin position="42"/>
        <end position="62"/>
    </location>
</feature>
<feature type="transmembrane region" description="Helical" evidence="1">
    <location>
        <begin position="12"/>
        <end position="36"/>
    </location>
</feature>
<name>A0A0N5AGQ9_9BILA</name>
<reference evidence="3" key="1">
    <citation type="submission" date="2017-02" db="UniProtKB">
        <authorList>
            <consortium name="WormBaseParasite"/>
        </authorList>
    </citation>
    <scope>IDENTIFICATION</scope>
</reference>
<evidence type="ECO:0000313" key="2">
    <source>
        <dbReference type="Proteomes" id="UP000046393"/>
    </source>
</evidence>
<keyword evidence="1" id="KW-0472">Membrane</keyword>
<keyword evidence="2" id="KW-1185">Reference proteome</keyword>
<sequence length="227" mass="25570">MKLCLPDCSLKTFIRILIITVTTLGVSSILSALIFFTVTSVALRLVIIGVGITLVSVSVLAWRLTSMDPQLQSASSVVYLRSYRRNYGWSTCQLYPLSDFCVWSRQNEHQQQQFAWTTPSEHWFYCPLVNPPPYEQAVPAVYRGEPPPIYTVSKYTSRTTSSSPPPQYSTQRCSLPNISDVHTSSSHRDFESTALPEQFLQPNFIRIIDCSKAEPSFLEINAATTAF</sequence>
<dbReference type="WBParaSite" id="SMUV_0000352501-mRNA-1">
    <property type="protein sequence ID" value="SMUV_0000352501-mRNA-1"/>
    <property type="gene ID" value="SMUV_0000352501"/>
</dbReference>
<dbReference type="AlphaFoldDB" id="A0A0N5AGQ9"/>
<dbReference type="Proteomes" id="UP000046393">
    <property type="component" value="Unplaced"/>
</dbReference>